<dbReference type="EMBL" id="CVRI01000054">
    <property type="protein sequence ID" value="CRL00405.1"/>
    <property type="molecule type" value="Genomic_DNA"/>
</dbReference>
<name>A0A1J1IJI5_9DIPT</name>
<dbReference type="Proteomes" id="UP000183832">
    <property type="component" value="Unassembled WGS sequence"/>
</dbReference>
<reference evidence="1 2" key="1">
    <citation type="submission" date="2015-04" db="EMBL/GenBank/DDBJ databases">
        <authorList>
            <person name="Syromyatnikov M.Y."/>
            <person name="Popov V.N."/>
        </authorList>
    </citation>
    <scope>NUCLEOTIDE SEQUENCE [LARGE SCALE GENOMIC DNA]</scope>
</reference>
<evidence type="ECO:0000313" key="1">
    <source>
        <dbReference type="EMBL" id="CRL00405.1"/>
    </source>
</evidence>
<gene>
    <name evidence="1" type="ORF">CLUMA_CG013672</name>
</gene>
<accession>A0A1J1IJI5</accession>
<organism evidence="1 2">
    <name type="scientific">Clunio marinus</name>
    <dbReference type="NCBI Taxonomy" id="568069"/>
    <lineage>
        <taxon>Eukaryota</taxon>
        <taxon>Metazoa</taxon>
        <taxon>Ecdysozoa</taxon>
        <taxon>Arthropoda</taxon>
        <taxon>Hexapoda</taxon>
        <taxon>Insecta</taxon>
        <taxon>Pterygota</taxon>
        <taxon>Neoptera</taxon>
        <taxon>Endopterygota</taxon>
        <taxon>Diptera</taxon>
        <taxon>Nematocera</taxon>
        <taxon>Chironomoidea</taxon>
        <taxon>Chironomidae</taxon>
        <taxon>Clunio</taxon>
    </lineage>
</organism>
<proteinExistence type="predicted"/>
<evidence type="ECO:0000313" key="2">
    <source>
        <dbReference type="Proteomes" id="UP000183832"/>
    </source>
</evidence>
<dbReference type="AlphaFoldDB" id="A0A1J1IJI5"/>
<keyword evidence="2" id="KW-1185">Reference proteome</keyword>
<protein>
    <submittedName>
        <fullName evidence="1">CLUMA_CG013672, isoform A</fullName>
    </submittedName>
</protein>
<sequence>MYRVQTDTEMIVYVFGVDSLKSKNGFHDVISELTGIFIYKYFITVPNSSEKVAITKFLIMSFYSTDFLQLRHIYNHCKIDSKF</sequence>